<dbReference type="InterPro" id="IPR000100">
    <property type="entry name" value="RNase_P"/>
</dbReference>
<dbReference type="EMBL" id="JBHULX010000001">
    <property type="protein sequence ID" value="MFD2589202.1"/>
    <property type="molecule type" value="Genomic_DNA"/>
</dbReference>
<evidence type="ECO:0000256" key="6">
    <source>
        <dbReference type="HAMAP-Rule" id="MF_00227"/>
    </source>
</evidence>
<keyword evidence="4 6" id="KW-0378">Hydrolase</keyword>
<reference evidence="9" key="1">
    <citation type="journal article" date="2019" name="Int. J. Syst. Evol. Microbiol.">
        <title>The Global Catalogue of Microorganisms (GCM) 10K type strain sequencing project: providing services to taxonomists for standard genome sequencing and annotation.</title>
        <authorList>
            <consortium name="The Broad Institute Genomics Platform"/>
            <consortium name="The Broad Institute Genome Sequencing Center for Infectious Disease"/>
            <person name="Wu L."/>
            <person name="Ma J."/>
        </authorList>
    </citation>
    <scope>NUCLEOTIDE SEQUENCE [LARGE SCALE GENOMIC DNA]</scope>
    <source>
        <strain evidence="9">KCTC 42423</strain>
    </source>
</reference>
<name>A0ABW5N136_9FLAO</name>
<dbReference type="PANTHER" id="PTHR33992:SF1">
    <property type="entry name" value="RIBONUCLEASE P PROTEIN COMPONENT"/>
    <property type="match status" value="1"/>
</dbReference>
<keyword evidence="5 6" id="KW-0694">RNA-binding</keyword>
<protein>
    <recommendedName>
        <fullName evidence="6 7">Ribonuclease P protein component</fullName>
        <shortName evidence="6">RNase P protein</shortName>
        <shortName evidence="6">RNaseP protein</shortName>
        <ecNumber evidence="6 7">3.1.26.5</ecNumber>
    </recommendedName>
    <alternativeName>
        <fullName evidence="6">Protein C5</fullName>
    </alternativeName>
</protein>
<dbReference type="PANTHER" id="PTHR33992">
    <property type="entry name" value="RIBONUCLEASE P PROTEIN COMPONENT"/>
    <property type="match status" value="1"/>
</dbReference>
<proteinExistence type="inferred from homology"/>
<dbReference type="Gene3D" id="3.30.230.10">
    <property type="match status" value="1"/>
</dbReference>
<dbReference type="HAMAP" id="MF_00227">
    <property type="entry name" value="RNase_P"/>
    <property type="match status" value="1"/>
</dbReference>
<dbReference type="NCBIfam" id="TIGR00188">
    <property type="entry name" value="rnpA"/>
    <property type="match status" value="1"/>
</dbReference>
<organism evidence="8 9">
    <name type="scientific">Aquimarina hainanensis</name>
    <dbReference type="NCBI Taxonomy" id="1578017"/>
    <lineage>
        <taxon>Bacteria</taxon>
        <taxon>Pseudomonadati</taxon>
        <taxon>Bacteroidota</taxon>
        <taxon>Flavobacteriia</taxon>
        <taxon>Flavobacteriales</taxon>
        <taxon>Flavobacteriaceae</taxon>
        <taxon>Aquimarina</taxon>
    </lineage>
</organism>
<dbReference type="RefSeq" id="WP_378257801.1">
    <property type="nucleotide sequence ID" value="NZ_JBHSJV010000001.1"/>
</dbReference>
<comment type="caution">
    <text evidence="8">The sequence shown here is derived from an EMBL/GenBank/DDBJ whole genome shotgun (WGS) entry which is preliminary data.</text>
</comment>
<dbReference type="GO" id="GO:0004526">
    <property type="term" value="F:ribonuclease P activity"/>
    <property type="evidence" value="ECO:0007669"/>
    <property type="project" value="UniProtKB-EC"/>
</dbReference>
<gene>
    <name evidence="6 8" type="primary">rnpA</name>
    <name evidence="8" type="ORF">ACFSTE_00060</name>
</gene>
<evidence type="ECO:0000256" key="2">
    <source>
        <dbReference type="ARBA" id="ARBA00022722"/>
    </source>
</evidence>
<evidence type="ECO:0000256" key="5">
    <source>
        <dbReference type="ARBA" id="ARBA00022884"/>
    </source>
</evidence>
<dbReference type="InterPro" id="IPR014721">
    <property type="entry name" value="Ribsml_uS5_D2-typ_fold_subgr"/>
</dbReference>
<keyword evidence="3 6" id="KW-0255">Endonuclease</keyword>
<comment type="catalytic activity">
    <reaction evidence="6">
        <text>Endonucleolytic cleavage of RNA, removing 5'-extranucleotides from tRNA precursor.</text>
        <dbReference type="EC" id="3.1.26.5"/>
    </reaction>
</comment>
<dbReference type="EC" id="3.1.26.5" evidence="6 7"/>
<dbReference type="Pfam" id="PF00825">
    <property type="entry name" value="Ribonuclease_P"/>
    <property type="match status" value="1"/>
</dbReference>
<comment type="similarity">
    <text evidence="6">Belongs to the RnpA family.</text>
</comment>
<sequence length="125" mass="14687">MSVTFGKKEKLKSKKEITLLFSEGKSVSAYPIRLIYSKKSQKDLPLIKAGVSVGKRNFKRAVDRNHIKRLLRESYRKNKYLVTEKNTDYFSFLLLYTGKEIPDYAFLESKMKKVLLKFVEQEMSH</sequence>
<keyword evidence="2 6" id="KW-0540">Nuclease</keyword>
<evidence type="ECO:0000313" key="8">
    <source>
        <dbReference type="EMBL" id="MFD2589202.1"/>
    </source>
</evidence>
<dbReference type="Proteomes" id="UP001597459">
    <property type="component" value="Unassembled WGS sequence"/>
</dbReference>
<accession>A0ABW5N136</accession>
<evidence type="ECO:0000256" key="7">
    <source>
        <dbReference type="NCBIfam" id="TIGR00188"/>
    </source>
</evidence>
<keyword evidence="9" id="KW-1185">Reference proteome</keyword>
<evidence type="ECO:0000256" key="1">
    <source>
        <dbReference type="ARBA" id="ARBA00022694"/>
    </source>
</evidence>
<dbReference type="SUPFAM" id="SSF54211">
    <property type="entry name" value="Ribosomal protein S5 domain 2-like"/>
    <property type="match status" value="1"/>
</dbReference>
<evidence type="ECO:0000256" key="4">
    <source>
        <dbReference type="ARBA" id="ARBA00022801"/>
    </source>
</evidence>
<dbReference type="InterPro" id="IPR020568">
    <property type="entry name" value="Ribosomal_Su5_D2-typ_SF"/>
</dbReference>
<evidence type="ECO:0000256" key="3">
    <source>
        <dbReference type="ARBA" id="ARBA00022759"/>
    </source>
</evidence>
<evidence type="ECO:0000313" key="9">
    <source>
        <dbReference type="Proteomes" id="UP001597459"/>
    </source>
</evidence>
<comment type="subunit">
    <text evidence="6">Consists of a catalytic RNA component (M1 or rnpB) and a protein subunit.</text>
</comment>
<keyword evidence="1 6" id="KW-0819">tRNA processing</keyword>
<comment type="function">
    <text evidence="6">RNaseP catalyzes the removal of the 5'-leader sequence from pre-tRNA to produce the mature 5'-terminus. It can also cleave other RNA substrates such as 4.5S RNA. The protein component plays an auxiliary but essential role in vivo by binding to the 5'-leader sequence and broadening the substrate specificity of the ribozyme.</text>
</comment>